<evidence type="ECO:0000256" key="3">
    <source>
        <dbReference type="ARBA" id="ARBA00008034"/>
    </source>
</evidence>
<evidence type="ECO:0000256" key="14">
    <source>
        <dbReference type="SAM" id="Phobius"/>
    </source>
</evidence>
<evidence type="ECO:0000256" key="2">
    <source>
        <dbReference type="ARBA" id="ARBA00004651"/>
    </source>
</evidence>
<dbReference type="InterPro" id="IPR037294">
    <property type="entry name" value="ABC_BtuC-like"/>
</dbReference>
<sequence length="255" mass="26546">MDNNLIFLLLVGALVGAASGYLGSFMVLKRMSLVGDALSHVALPGIAIALTAGVNPMLGAFVALVIAIIGIWYLSEHSEVYPEALVGVFFTASLSIGLLLTPEPDLLEALFGNIDKIGIADGVMVLVGAVVIFVVTAAISKKLLLGVVSEDLAKSQKIDVSKINLIYLLLVALVVALGVKFLGTLLTGAMVIIPAVTAKNLSKSIKSFHLFASGFGIASAVLGILIAKNFGIASGPGVVLTSIVFFIVSYFFRKK</sequence>
<dbReference type="InterPro" id="IPR001626">
    <property type="entry name" value="ABC_TroCD"/>
</dbReference>
<comment type="caution">
    <text evidence="15">The sequence shown here is derived from an EMBL/GenBank/DDBJ whole genome shotgun (WGS) entry which is preliminary data.</text>
</comment>
<comment type="similarity">
    <text evidence="3 13">Belongs to the ABC-3 integral membrane protein family.</text>
</comment>
<keyword evidence="10" id="KW-0406">Ion transport</keyword>
<dbReference type="EMBL" id="MGIL01000004">
    <property type="protein sequence ID" value="OGM88820.1"/>
    <property type="molecule type" value="Genomic_DNA"/>
</dbReference>
<dbReference type="GO" id="GO:0055085">
    <property type="term" value="P:transmembrane transport"/>
    <property type="evidence" value="ECO:0007669"/>
    <property type="project" value="InterPro"/>
</dbReference>
<keyword evidence="9 14" id="KW-1133">Transmembrane helix</keyword>
<name>A0A1F8DJM8_9BACT</name>
<gene>
    <name evidence="15" type="ORF">A2573_00125</name>
</gene>
<reference evidence="15 16" key="1">
    <citation type="journal article" date="2016" name="Nat. Commun.">
        <title>Thousands of microbial genomes shed light on interconnected biogeochemical processes in an aquifer system.</title>
        <authorList>
            <person name="Anantharaman K."/>
            <person name="Brown C.T."/>
            <person name="Hug L.A."/>
            <person name="Sharon I."/>
            <person name="Castelle C.J."/>
            <person name="Probst A.J."/>
            <person name="Thomas B.C."/>
            <person name="Singh A."/>
            <person name="Wilkins M.J."/>
            <person name="Karaoz U."/>
            <person name="Brodie E.L."/>
            <person name="Williams K.H."/>
            <person name="Hubbard S.S."/>
            <person name="Banfield J.F."/>
        </authorList>
    </citation>
    <scope>NUCLEOTIDE SEQUENCE [LARGE SCALE GENOMIC DNA]</scope>
</reference>
<evidence type="ECO:0000256" key="11">
    <source>
        <dbReference type="ARBA" id="ARBA00023136"/>
    </source>
</evidence>
<keyword evidence="4 13" id="KW-0813">Transport</keyword>
<keyword evidence="11 14" id="KW-0472">Membrane</keyword>
<keyword evidence="7" id="KW-0862">Zinc</keyword>
<dbReference type="GO" id="GO:0006829">
    <property type="term" value="P:zinc ion transport"/>
    <property type="evidence" value="ECO:0007669"/>
    <property type="project" value="UniProtKB-KW"/>
</dbReference>
<evidence type="ECO:0000313" key="16">
    <source>
        <dbReference type="Proteomes" id="UP000177596"/>
    </source>
</evidence>
<feature type="transmembrane region" description="Helical" evidence="14">
    <location>
        <begin position="80"/>
        <end position="101"/>
    </location>
</feature>
<evidence type="ECO:0000256" key="9">
    <source>
        <dbReference type="ARBA" id="ARBA00022989"/>
    </source>
</evidence>
<feature type="transmembrane region" description="Helical" evidence="14">
    <location>
        <begin position="208"/>
        <end position="227"/>
    </location>
</feature>
<evidence type="ECO:0000256" key="12">
    <source>
        <dbReference type="ARBA" id="ARBA00040080"/>
    </source>
</evidence>
<dbReference type="Pfam" id="PF00950">
    <property type="entry name" value="ABC-3"/>
    <property type="match status" value="1"/>
</dbReference>
<evidence type="ECO:0000256" key="1">
    <source>
        <dbReference type="ARBA" id="ARBA00002313"/>
    </source>
</evidence>
<feature type="transmembrane region" description="Helical" evidence="14">
    <location>
        <begin position="165"/>
        <end position="196"/>
    </location>
</feature>
<dbReference type="PANTHER" id="PTHR30477:SF23">
    <property type="entry name" value="HIGH-AFFINITY ZINC UPTAKE SYSTEM MEMBRANE PROTEIN ZNUB"/>
    <property type="match status" value="1"/>
</dbReference>
<evidence type="ECO:0000256" key="8">
    <source>
        <dbReference type="ARBA" id="ARBA00022906"/>
    </source>
</evidence>
<feature type="transmembrane region" description="Helical" evidence="14">
    <location>
        <begin position="122"/>
        <end position="145"/>
    </location>
</feature>
<dbReference type="PANTHER" id="PTHR30477">
    <property type="entry name" value="ABC-TRANSPORTER METAL-BINDING PROTEIN"/>
    <property type="match status" value="1"/>
</dbReference>
<dbReference type="AlphaFoldDB" id="A0A1F8DJM8"/>
<feature type="transmembrane region" description="Helical" evidence="14">
    <location>
        <begin position="6"/>
        <end position="29"/>
    </location>
</feature>
<accession>A0A1F8DJM8</accession>
<protein>
    <recommendedName>
        <fullName evidence="12">High-affinity zinc uptake system membrane protein ZnuB</fullName>
    </recommendedName>
</protein>
<evidence type="ECO:0000313" key="15">
    <source>
        <dbReference type="EMBL" id="OGM88820.1"/>
    </source>
</evidence>
<proteinExistence type="inferred from homology"/>
<evidence type="ECO:0000256" key="10">
    <source>
        <dbReference type="ARBA" id="ARBA00023065"/>
    </source>
</evidence>
<evidence type="ECO:0000256" key="5">
    <source>
        <dbReference type="ARBA" id="ARBA00022475"/>
    </source>
</evidence>
<keyword evidence="8" id="KW-0864">Zinc transport</keyword>
<evidence type="ECO:0000256" key="4">
    <source>
        <dbReference type="ARBA" id="ARBA00022448"/>
    </source>
</evidence>
<feature type="transmembrane region" description="Helical" evidence="14">
    <location>
        <begin position="41"/>
        <end position="74"/>
    </location>
</feature>
<comment type="function">
    <text evidence="1">Involved in the high-affinity zinc uptake transport system.</text>
</comment>
<comment type="subcellular location">
    <subcellularLocation>
        <location evidence="2 13">Cell membrane</location>
        <topology evidence="2 13">Multi-pass membrane protein</topology>
    </subcellularLocation>
</comment>
<evidence type="ECO:0000256" key="7">
    <source>
        <dbReference type="ARBA" id="ARBA00022833"/>
    </source>
</evidence>
<dbReference type="SUPFAM" id="SSF81345">
    <property type="entry name" value="ABC transporter involved in vitamin B12 uptake, BtuC"/>
    <property type="match status" value="1"/>
</dbReference>
<feature type="transmembrane region" description="Helical" evidence="14">
    <location>
        <begin position="233"/>
        <end position="252"/>
    </location>
</feature>
<keyword evidence="6 13" id="KW-0812">Transmembrane</keyword>
<keyword evidence="5" id="KW-1003">Cell membrane</keyword>
<organism evidence="15 16">
    <name type="scientific">Candidatus Woesebacteria bacterium RIFOXYD1_FULL_43_18</name>
    <dbReference type="NCBI Taxonomy" id="1802551"/>
    <lineage>
        <taxon>Bacteria</taxon>
        <taxon>Candidatus Woeseibacteriota</taxon>
    </lineage>
</organism>
<dbReference type="GO" id="GO:0043190">
    <property type="term" value="C:ATP-binding cassette (ABC) transporter complex"/>
    <property type="evidence" value="ECO:0007669"/>
    <property type="project" value="InterPro"/>
</dbReference>
<dbReference type="Gene3D" id="1.10.3470.10">
    <property type="entry name" value="ABC transporter involved in vitamin B12 uptake, BtuC"/>
    <property type="match status" value="1"/>
</dbReference>
<evidence type="ECO:0000256" key="13">
    <source>
        <dbReference type="RuleBase" id="RU003943"/>
    </source>
</evidence>
<dbReference type="Proteomes" id="UP000177596">
    <property type="component" value="Unassembled WGS sequence"/>
</dbReference>
<dbReference type="GO" id="GO:0010043">
    <property type="term" value="P:response to zinc ion"/>
    <property type="evidence" value="ECO:0007669"/>
    <property type="project" value="TreeGrafter"/>
</dbReference>
<evidence type="ECO:0000256" key="6">
    <source>
        <dbReference type="ARBA" id="ARBA00022692"/>
    </source>
</evidence>